<dbReference type="EMBL" id="BAAAFI010000004">
    <property type="protein sequence ID" value="GAA0878338.1"/>
    <property type="molecule type" value="Genomic_DNA"/>
</dbReference>
<dbReference type="PANTHER" id="PTHR30176:SF3">
    <property type="entry name" value="FERREDOXIN-TYPE PROTEIN NAPH"/>
    <property type="match status" value="1"/>
</dbReference>
<dbReference type="PROSITE" id="PS51379">
    <property type="entry name" value="4FE4S_FER_2"/>
    <property type="match status" value="1"/>
</dbReference>
<keyword evidence="10" id="KW-1185">Reference proteome</keyword>
<evidence type="ECO:0000256" key="1">
    <source>
        <dbReference type="ARBA" id="ARBA00022448"/>
    </source>
</evidence>
<dbReference type="Pfam" id="PF12801">
    <property type="entry name" value="Fer4_5"/>
    <property type="match status" value="1"/>
</dbReference>
<organism evidence="9 10">
    <name type="scientific">Algoriphagus jejuensis</name>
    <dbReference type="NCBI Taxonomy" id="419934"/>
    <lineage>
        <taxon>Bacteria</taxon>
        <taxon>Pseudomonadati</taxon>
        <taxon>Bacteroidota</taxon>
        <taxon>Cytophagia</taxon>
        <taxon>Cytophagales</taxon>
        <taxon>Cyclobacteriaceae</taxon>
        <taxon>Algoriphagus</taxon>
    </lineage>
</organism>
<keyword evidence="3" id="KW-0479">Metal-binding</keyword>
<feature type="transmembrane region" description="Helical" evidence="7">
    <location>
        <begin position="109"/>
        <end position="133"/>
    </location>
</feature>
<protein>
    <submittedName>
        <fullName evidence="9">Cytochrome c oxidase accessory protein CcoG</fullName>
    </submittedName>
</protein>
<keyword evidence="4" id="KW-0249">Electron transport</keyword>
<evidence type="ECO:0000256" key="2">
    <source>
        <dbReference type="ARBA" id="ARBA00022485"/>
    </source>
</evidence>
<keyword evidence="5" id="KW-0408">Iron</keyword>
<comment type="caution">
    <text evidence="9">The sequence shown here is derived from an EMBL/GenBank/DDBJ whole genome shotgun (WGS) entry which is preliminary data.</text>
</comment>
<dbReference type="Gene3D" id="2.60.40.10">
    <property type="entry name" value="Immunoglobulins"/>
    <property type="match status" value="1"/>
</dbReference>
<dbReference type="Gene3D" id="3.30.70.20">
    <property type="match status" value="1"/>
</dbReference>
<dbReference type="Pfam" id="PF11614">
    <property type="entry name" value="FixG_C"/>
    <property type="match status" value="1"/>
</dbReference>
<dbReference type="NCBIfam" id="TIGR02745">
    <property type="entry name" value="ccoG_rdxA_fixG"/>
    <property type="match status" value="1"/>
</dbReference>
<accession>A0ABN1MXW6</accession>
<dbReference type="InterPro" id="IPR014116">
    <property type="entry name" value="Cyt_c_oxidase_cbb3_FixG"/>
</dbReference>
<keyword evidence="6" id="KW-0411">Iron-sulfur</keyword>
<keyword evidence="7" id="KW-0812">Transmembrane</keyword>
<sequence length="493" mass="55692">MISTLPGNFPGSKSPYLMAKKNQNPHLNPDTFRDALASVRDDGKRNWVYPKKVKGFFFRYRTYFSWILLAILFAGPFIKIDGRPYMLFNIFERKFIIFGAVFWPQDTILLIFLLLILFVFVILFTVVFGRVWCGWACPQTLFMEMVFRKIEYLIEGDANQQRALNDAPWTGDKIWKKGLKYSIFTFFSLLIGHLVMAYLIGVDQVVEIVTQPPAANMAGFVGLLAFSGIFLFVFAWFREQACIVVCPYGRLQGVLLDNNSINVMYDYVRGEPRAPIRKNVVEEAPKGDCVDCGLCVQVCPTGIDIRNGTQMECVNCTACIDACDEVMVKVDRPTGLIRYASENSVTGGVQKLFTGRVKGFSVVLLVLLGAFITLIATRDELAGTITRFPGMTYQEREAGKVSNLYNITLINKSFESQRVEIAALAEGMEVEIVGAKEWVLEPQTKFEGRFFLVRTQAEVKVPQEKVILQLLSHGEEFDEIQTNFMAPVGVTNQ</sequence>
<feature type="transmembrane region" description="Helical" evidence="7">
    <location>
        <begin position="214"/>
        <end position="237"/>
    </location>
</feature>
<evidence type="ECO:0000256" key="5">
    <source>
        <dbReference type="ARBA" id="ARBA00023004"/>
    </source>
</evidence>
<dbReference type="InterPro" id="IPR013783">
    <property type="entry name" value="Ig-like_fold"/>
</dbReference>
<dbReference type="InterPro" id="IPR017900">
    <property type="entry name" value="4Fe4S_Fe_S_CS"/>
</dbReference>
<feature type="transmembrane region" description="Helical" evidence="7">
    <location>
        <begin position="359"/>
        <end position="377"/>
    </location>
</feature>
<evidence type="ECO:0000256" key="3">
    <source>
        <dbReference type="ARBA" id="ARBA00022723"/>
    </source>
</evidence>
<dbReference type="Pfam" id="PF13746">
    <property type="entry name" value="Fer4_18"/>
    <property type="match status" value="1"/>
</dbReference>
<evidence type="ECO:0000256" key="6">
    <source>
        <dbReference type="ARBA" id="ARBA00023014"/>
    </source>
</evidence>
<name>A0ABN1MXW6_9BACT</name>
<evidence type="ECO:0000259" key="8">
    <source>
        <dbReference type="PROSITE" id="PS51379"/>
    </source>
</evidence>
<keyword evidence="7" id="KW-1133">Transmembrane helix</keyword>
<evidence type="ECO:0000313" key="9">
    <source>
        <dbReference type="EMBL" id="GAA0878338.1"/>
    </source>
</evidence>
<feature type="transmembrane region" description="Helical" evidence="7">
    <location>
        <begin position="60"/>
        <end position="78"/>
    </location>
</feature>
<dbReference type="PANTHER" id="PTHR30176">
    <property type="entry name" value="FERREDOXIN-TYPE PROTEIN NAPH"/>
    <property type="match status" value="1"/>
</dbReference>
<evidence type="ECO:0000256" key="7">
    <source>
        <dbReference type="SAM" id="Phobius"/>
    </source>
</evidence>
<keyword evidence="2" id="KW-0004">4Fe-4S</keyword>
<dbReference type="Proteomes" id="UP001500469">
    <property type="component" value="Unassembled WGS sequence"/>
</dbReference>
<gene>
    <name evidence="9" type="primary">ccoG</name>
    <name evidence="9" type="ORF">GCM10009119_13060</name>
</gene>
<dbReference type="InterPro" id="IPR017896">
    <property type="entry name" value="4Fe4S_Fe-S-bd"/>
</dbReference>
<keyword evidence="7" id="KW-0472">Membrane</keyword>
<evidence type="ECO:0000256" key="4">
    <source>
        <dbReference type="ARBA" id="ARBA00022982"/>
    </source>
</evidence>
<dbReference type="PROSITE" id="PS00198">
    <property type="entry name" value="4FE4S_FER_1"/>
    <property type="match status" value="1"/>
</dbReference>
<proteinExistence type="predicted"/>
<feature type="domain" description="4Fe-4S ferredoxin-type" evidence="8">
    <location>
        <begin position="277"/>
        <end position="308"/>
    </location>
</feature>
<feature type="transmembrane region" description="Helical" evidence="7">
    <location>
        <begin position="183"/>
        <end position="202"/>
    </location>
</feature>
<keyword evidence="1" id="KW-0813">Transport</keyword>
<dbReference type="InterPro" id="IPR051684">
    <property type="entry name" value="Electron_Trans/Redox"/>
</dbReference>
<evidence type="ECO:0000313" key="10">
    <source>
        <dbReference type="Proteomes" id="UP001500469"/>
    </source>
</evidence>
<dbReference type="SUPFAM" id="SSF54862">
    <property type="entry name" value="4Fe-4S ferredoxins"/>
    <property type="match status" value="1"/>
</dbReference>
<dbReference type="InterPro" id="IPR032879">
    <property type="entry name" value="FixG_C"/>
</dbReference>
<reference evidence="9 10" key="1">
    <citation type="journal article" date="2019" name="Int. J. Syst. Evol. Microbiol.">
        <title>The Global Catalogue of Microorganisms (GCM) 10K type strain sequencing project: providing services to taxonomists for standard genome sequencing and annotation.</title>
        <authorList>
            <consortium name="The Broad Institute Genomics Platform"/>
            <consortium name="The Broad Institute Genome Sequencing Center for Infectious Disease"/>
            <person name="Wu L."/>
            <person name="Ma J."/>
        </authorList>
    </citation>
    <scope>NUCLEOTIDE SEQUENCE [LARGE SCALE GENOMIC DNA]</scope>
    <source>
        <strain evidence="9 10">JCM 16112</strain>
    </source>
</reference>